<evidence type="ECO:0000313" key="2">
    <source>
        <dbReference type="Proteomes" id="UP001206925"/>
    </source>
</evidence>
<reference evidence="1" key="1">
    <citation type="submission" date="2022-06" db="EMBL/GenBank/DDBJ databases">
        <title>Uncovering the hologenomic basis of an extraordinary plant invasion.</title>
        <authorList>
            <person name="Bieker V.C."/>
            <person name="Martin M.D."/>
            <person name="Gilbert T."/>
            <person name="Hodgins K."/>
            <person name="Battlay P."/>
            <person name="Petersen B."/>
            <person name="Wilson J."/>
        </authorList>
    </citation>
    <scope>NUCLEOTIDE SEQUENCE</scope>
    <source>
        <strain evidence="1">AA19_3_7</strain>
        <tissue evidence="1">Leaf</tissue>
    </source>
</reference>
<dbReference type="EMBL" id="JAMZMK010006419">
    <property type="protein sequence ID" value="KAI7748967.1"/>
    <property type="molecule type" value="Genomic_DNA"/>
</dbReference>
<evidence type="ECO:0000313" key="1">
    <source>
        <dbReference type="EMBL" id="KAI7748967.1"/>
    </source>
</evidence>
<proteinExistence type="predicted"/>
<dbReference type="AlphaFoldDB" id="A0AAD5CVT2"/>
<dbReference type="Proteomes" id="UP001206925">
    <property type="component" value="Unassembled WGS sequence"/>
</dbReference>
<protein>
    <submittedName>
        <fullName evidence="1">Uncharacterized protein</fullName>
    </submittedName>
</protein>
<organism evidence="1 2">
    <name type="scientific">Ambrosia artemisiifolia</name>
    <name type="common">Common ragweed</name>
    <dbReference type="NCBI Taxonomy" id="4212"/>
    <lineage>
        <taxon>Eukaryota</taxon>
        <taxon>Viridiplantae</taxon>
        <taxon>Streptophyta</taxon>
        <taxon>Embryophyta</taxon>
        <taxon>Tracheophyta</taxon>
        <taxon>Spermatophyta</taxon>
        <taxon>Magnoliopsida</taxon>
        <taxon>eudicotyledons</taxon>
        <taxon>Gunneridae</taxon>
        <taxon>Pentapetalae</taxon>
        <taxon>asterids</taxon>
        <taxon>campanulids</taxon>
        <taxon>Asterales</taxon>
        <taxon>Asteraceae</taxon>
        <taxon>Asteroideae</taxon>
        <taxon>Heliantheae alliance</taxon>
        <taxon>Heliantheae</taxon>
        <taxon>Ambrosia</taxon>
    </lineage>
</organism>
<keyword evidence="2" id="KW-1185">Reference proteome</keyword>
<name>A0AAD5CVT2_AMBAR</name>
<sequence length="41" mass="4632">MRGCFTRMHNLRGKIPAKQPPCRAIRGSGDCAWRSEKTAPF</sequence>
<gene>
    <name evidence="1" type="ORF">M8C21_033884</name>
</gene>
<comment type="caution">
    <text evidence="1">The sequence shown here is derived from an EMBL/GenBank/DDBJ whole genome shotgun (WGS) entry which is preliminary data.</text>
</comment>
<accession>A0AAD5CVT2</accession>